<dbReference type="SUPFAM" id="SSF53098">
    <property type="entry name" value="Ribonuclease H-like"/>
    <property type="match status" value="1"/>
</dbReference>
<gene>
    <name evidence="7" type="ORF">N781_18440</name>
</gene>
<dbReference type="AlphaFoldDB" id="A0A0A5G2N0"/>
<organism evidence="7 8">
    <name type="scientific">Pontibacillus halophilus JSM 076056 = DSM 19796</name>
    <dbReference type="NCBI Taxonomy" id="1385510"/>
    <lineage>
        <taxon>Bacteria</taxon>
        <taxon>Bacillati</taxon>
        <taxon>Bacillota</taxon>
        <taxon>Bacilli</taxon>
        <taxon>Bacillales</taxon>
        <taxon>Bacillaceae</taxon>
        <taxon>Pontibacillus</taxon>
    </lineage>
</organism>
<dbReference type="EMBL" id="AVPE01000046">
    <property type="protein sequence ID" value="KGX86299.1"/>
    <property type="molecule type" value="Genomic_DNA"/>
</dbReference>
<dbReference type="eggNOG" id="COG3385">
    <property type="taxonomic scope" value="Bacteria"/>
</dbReference>
<dbReference type="InterPro" id="IPR047952">
    <property type="entry name" value="Transpos_IS4"/>
</dbReference>
<feature type="non-terminal residue" evidence="7">
    <location>
        <position position="328"/>
    </location>
</feature>
<dbReference type="Proteomes" id="UP000030528">
    <property type="component" value="Unassembled WGS sequence"/>
</dbReference>
<dbReference type="PANTHER" id="PTHR33258:SF1">
    <property type="entry name" value="TRANSPOSASE INSL FOR INSERTION SEQUENCE ELEMENT IS186A-RELATED"/>
    <property type="match status" value="1"/>
</dbReference>
<dbReference type="OrthoDB" id="2432160at2"/>
<dbReference type="GO" id="GO:0003677">
    <property type="term" value="F:DNA binding"/>
    <property type="evidence" value="ECO:0007669"/>
    <property type="project" value="UniProtKB-KW"/>
</dbReference>
<feature type="non-terminal residue" evidence="7">
    <location>
        <position position="1"/>
    </location>
</feature>
<evidence type="ECO:0000313" key="7">
    <source>
        <dbReference type="EMBL" id="KGX86299.1"/>
    </source>
</evidence>
<feature type="region of interest" description="Disordered" evidence="5">
    <location>
        <begin position="232"/>
        <end position="259"/>
    </location>
</feature>
<feature type="domain" description="Transposase IS4-like" evidence="6">
    <location>
        <begin position="78"/>
        <end position="322"/>
    </location>
</feature>
<evidence type="ECO:0000259" key="6">
    <source>
        <dbReference type="Pfam" id="PF01609"/>
    </source>
</evidence>
<dbReference type="GO" id="GO:0006313">
    <property type="term" value="P:DNA transposition"/>
    <property type="evidence" value="ECO:0007669"/>
    <property type="project" value="InterPro"/>
</dbReference>
<dbReference type="Pfam" id="PF01609">
    <property type="entry name" value="DDE_Tnp_1"/>
    <property type="match status" value="1"/>
</dbReference>
<comment type="caution">
    <text evidence="7">The sequence shown here is derived from an EMBL/GenBank/DDBJ whole genome shotgun (WGS) entry which is preliminary data.</text>
</comment>
<dbReference type="Gene3D" id="3.90.350.10">
    <property type="entry name" value="Transposase Inhibitor Protein From Tn5, Chain A, domain 1"/>
    <property type="match status" value="1"/>
</dbReference>
<dbReference type="InterPro" id="IPR012337">
    <property type="entry name" value="RNaseH-like_sf"/>
</dbReference>
<keyword evidence="8" id="KW-1185">Reference proteome</keyword>
<dbReference type="NCBIfam" id="NF033592">
    <property type="entry name" value="transpos_IS4_1"/>
    <property type="match status" value="1"/>
</dbReference>
<dbReference type="InterPro" id="IPR002559">
    <property type="entry name" value="Transposase_11"/>
</dbReference>
<evidence type="ECO:0000256" key="5">
    <source>
        <dbReference type="SAM" id="MobiDB-lite"/>
    </source>
</evidence>
<dbReference type="PANTHER" id="PTHR33258">
    <property type="entry name" value="TRANSPOSASE INSL FOR INSERTION SEQUENCE ELEMENT IS186A-RELATED"/>
    <property type="match status" value="1"/>
</dbReference>
<evidence type="ECO:0000256" key="4">
    <source>
        <dbReference type="ARBA" id="ARBA00023172"/>
    </source>
</evidence>
<keyword evidence="2" id="KW-0815">Transposition</keyword>
<reference evidence="7 8" key="1">
    <citation type="submission" date="2013-08" db="EMBL/GenBank/DDBJ databases">
        <authorList>
            <person name="Huang J."/>
            <person name="Wang G."/>
        </authorList>
    </citation>
    <scope>NUCLEOTIDE SEQUENCE [LARGE SCALE GENOMIC DNA]</scope>
    <source>
        <strain evidence="7 8">JSM 076056</strain>
    </source>
</reference>
<dbReference type="GO" id="GO:0004803">
    <property type="term" value="F:transposase activity"/>
    <property type="evidence" value="ECO:0007669"/>
    <property type="project" value="InterPro"/>
</dbReference>
<evidence type="ECO:0000256" key="3">
    <source>
        <dbReference type="ARBA" id="ARBA00023125"/>
    </source>
</evidence>
<keyword evidence="4" id="KW-0233">DNA recombination</keyword>
<evidence type="ECO:0000256" key="1">
    <source>
        <dbReference type="ARBA" id="ARBA00010075"/>
    </source>
</evidence>
<sequence length="328" mass="37993">LNPEDFLILCSLLGDSVSYDSLQRLCGTLTYQSNTSLSKQGLNARFNEKGAAFLKEVFFQLLAKQKSFVTPIDPNRLFSRIRIMDATSFRLPNEQPNYPGSNGSGVKVQLEYEWYRGEFLHTSVHPESYSDRQAANDVEENLLPGDLCLRDLGYYSAKNLMRINDKGAFFITRVPTNTKFWRWSEHNGWLQIDPAKDAEEMSPKETLDYGYIRVGTDPRNRLMARVVLQKLTKGQQKMRERSLQKKKQRGSATQSASQKSNIQILATNVTHEDLNAQELYPIYSLRWQVELLFKTWKSLFEIDHVREMKQDRFECHLYGSLIRILLST</sequence>
<feature type="compositionally biased region" description="Polar residues" evidence="5">
    <location>
        <begin position="250"/>
        <end position="259"/>
    </location>
</feature>
<name>A0A0A5G2N0_9BACI</name>
<protein>
    <recommendedName>
        <fullName evidence="6">Transposase IS4-like domain-containing protein</fullName>
    </recommendedName>
</protein>
<keyword evidence="3" id="KW-0238">DNA-binding</keyword>
<accession>A0A0A5G2N0</accession>
<evidence type="ECO:0000256" key="2">
    <source>
        <dbReference type="ARBA" id="ARBA00022578"/>
    </source>
</evidence>
<proteinExistence type="inferred from homology"/>
<evidence type="ECO:0000313" key="8">
    <source>
        <dbReference type="Proteomes" id="UP000030528"/>
    </source>
</evidence>
<comment type="similarity">
    <text evidence="1">Belongs to the transposase 11 family.</text>
</comment>